<accession>A0A1E7KMR2</accession>
<proteinExistence type="predicted"/>
<name>A0A1E7KMR2_9ACTN</name>
<feature type="transmembrane region" description="Helical" evidence="1">
    <location>
        <begin position="38"/>
        <end position="60"/>
    </location>
</feature>
<sequence length="82" mass="8441">MNRQSFKPAGLLYGLPITGAGVVYVLEGVGVVQPPTVVLLLLVPAAAAVGVLGNAMVGGVRACGRRHSTREVTDNVERSSAR</sequence>
<dbReference type="STRING" id="1075402.AN216_04305"/>
<gene>
    <name evidence="2" type="ORF">AN216_04305</name>
</gene>
<keyword evidence="1" id="KW-0812">Transmembrane</keyword>
<dbReference type="AlphaFoldDB" id="A0A1E7KMR2"/>
<protein>
    <submittedName>
        <fullName evidence="2">Uncharacterized protein</fullName>
    </submittedName>
</protein>
<dbReference type="RefSeq" id="WP_070195234.1">
    <property type="nucleotide sequence ID" value="NZ_LJGU01000104.1"/>
</dbReference>
<dbReference type="EMBL" id="LJGU01000104">
    <property type="protein sequence ID" value="OEV05198.1"/>
    <property type="molecule type" value="Genomic_DNA"/>
</dbReference>
<keyword evidence="1" id="KW-0472">Membrane</keyword>
<keyword evidence="1" id="KW-1133">Transmembrane helix</keyword>
<reference evidence="2 3" key="1">
    <citation type="journal article" date="2016" name="Front. Microbiol.">
        <title>Comparative Genomics Analysis of Streptomyces Species Reveals Their Adaptation to the Marine Environment and Their Diversity at the Genomic Level.</title>
        <authorList>
            <person name="Tian X."/>
            <person name="Zhang Z."/>
            <person name="Yang T."/>
            <person name="Chen M."/>
            <person name="Li J."/>
            <person name="Chen F."/>
            <person name="Yang J."/>
            <person name="Li W."/>
            <person name="Zhang B."/>
            <person name="Zhang Z."/>
            <person name="Wu J."/>
            <person name="Zhang C."/>
            <person name="Long L."/>
            <person name="Xiao J."/>
        </authorList>
    </citation>
    <scope>NUCLEOTIDE SEQUENCE [LARGE SCALE GENOMIC DNA]</scope>
    <source>
        <strain evidence="2 3">SCSIO 02100</strain>
    </source>
</reference>
<keyword evidence="3" id="KW-1185">Reference proteome</keyword>
<dbReference type="Proteomes" id="UP000176101">
    <property type="component" value="Unassembled WGS sequence"/>
</dbReference>
<evidence type="ECO:0000256" key="1">
    <source>
        <dbReference type="SAM" id="Phobius"/>
    </source>
</evidence>
<evidence type="ECO:0000313" key="3">
    <source>
        <dbReference type="Proteomes" id="UP000176101"/>
    </source>
</evidence>
<feature type="transmembrane region" description="Helical" evidence="1">
    <location>
        <begin position="12"/>
        <end position="32"/>
    </location>
</feature>
<evidence type="ECO:0000313" key="2">
    <source>
        <dbReference type="EMBL" id="OEV05198.1"/>
    </source>
</evidence>
<organism evidence="2 3">
    <name type="scientific">Streptomyces oceani</name>
    <dbReference type="NCBI Taxonomy" id="1075402"/>
    <lineage>
        <taxon>Bacteria</taxon>
        <taxon>Bacillati</taxon>
        <taxon>Actinomycetota</taxon>
        <taxon>Actinomycetes</taxon>
        <taxon>Kitasatosporales</taxon>
        <taxon>Streptomycetaceae</taxon>
        <taxon>Streptomyces</taxon>
    </lineage>
</organism>
<comment type="caution">
    <text evidence="2">The sequence shown here is derived from an EMBL/GenBank/DDBJ whole genome shotgun (WGS) entry which is preliminary data.</text>
</comment>